<evidence type="ECO:0000256" key="5">
    <source>
        <dbReference type="ARBA" id="ARBA00022723"/>
    </source>
</evidence>
<feature type="region of interest" description="Disordered" evidence="12">
    <location>
        <begin position="891"/>
        <end position="931"/>
    </location>
</feature>
<evidence type="ECO:0000256" key="1">
    <source>
        <dbReference type="ARBA" id="ARBA00004114"/>
    </source>
</evidence>
<evidence type="ECO:0000256" key="4">
    <source>
        <dbReference type="ARBA" id="ARBA00022490"/>
    </source>
</evidence>
<sequence>MAFSFRIGTKWCHDFPKLAKESGFYFNMHRSRTRVDWNRISNIDIDRIIRERDFHSIDDNINNVIDYCLESEYDVKILDSNFVKLFCLAQLAVEYLLYCKQYLDHSVIILKDELRSKIEENVKLKKEITALEEVVKHMKEKCPHCPKSFISPMFVSAHIIRRHAYASELYMPASPIHEHYRSETEKLHNEIKNLKERLNETEKVIRNESERIPETKILSYNRRQAESENENFRYNSNKSKEHSEYKEYQEEIKNLKTMLFDEIHNLRQKEKTMHEHTSETNVQTFINQQEKEFQKLKNQLLDKLTPDIESMHAKLQAQENYWKSKIEHLENQHQKDVERLITELKLTQSTADDMKAKYEAKVNDLERQTANQLDILLEQSKQLQSLSQEINVSQLNEKNKDFENNSLRRHSPPIILDKLNEILKVSDETNSKQNGTNTKTEQIAVGNSVIDTTISSSLSSKVLPLTVENTHVKKDSNSRNKSIMHENKRNIKQKDIKNRTNTIFDPVKTIEKDLEYYSSSNISDTEISVPEKRNNYEHTKYNRVIIKCDEPSTSKPQDIFNKSISDEFLSNIKNTKISKSLEDNVSFTSNSESFVSDSSTESVTAIHNNSPFHEHKTHLPKKITGHSSFYKRLQTSLIETFEQKLRDLGVDPEWQGIPKATFKQKMDILKHHHKLTAKKTPKYHQIKLRIIEEVLNKISKKKKVTENVKQFKNSPLHKPIITVKSMVAKDLNHQHDPGQATTSNKFHSIPEDKDFARNILENESMPTKATKIANYGGVEKLLQFSPNLKSSENVQHITNSQEISIRRDSFNKMKSLFTLETLKIIPNDKDLANNKSIENSSIDNSNMQQDLQSIFISPKHNKSVLKSTTGSASSLTKKKVIFDLTNNESIKSSSDDVTDKEELNDSNWNSSSMSDKQKHLSQSEHHKGSNNIVLRTAQSDKIAEISKKLEAQLNMVRQKPVGSVETIFSSTYMQNKENQIKSNEQINPTSISSLLVNPFQASVTNSKETNDSLPQPAPRNLRDKMPNALHAESISEISDLDSDIDQILKLE</sequence>
<evidence type="ECO:0000256" key="9">
    <source>
        <dbReference type="ARBA" id="ARBA00023212"/>
    </source>
</evidence>
<keyword evidence="5" id="KW-0479">Metal-binding</keyword>
<evidence type="ECO:0000313" key="15">
    <source>
        <dbReference type="RefSeq" id="XP_012172768.2"/>
    </source>
</evidence>
<evidence type="ECO:0000256" key="12">
    <source>
        <dbReference type="SAM" id="MobiDB-lite"/>
    </source>
</evidence>
<feature type="coiled-coil region" evidence="11">
    <location>
        <begin position="177"/>
        <end position="211"/>
    </location>
</feature>
<dbReference type="PANTHER" id="PTHR21502:SF3">
    <property type="entry name" value="CILIUM ASSEMBLY PROTEIN DZIP1L"/>
    <property type="match status" value="1"/>
</dbReference>
<dbReference type="InterPro" id="IPR058883">
    <property type="entry name" value="DZIP1_dom"/>
</dbReference>
<dbReference type="GO" id="GO:0005814">
    <property type="term" value="C:centriole"/>
    <property type="evidence" value="ECO:0007669"/>
    <property type="project" value="UniProtKB-SubCell"/>
</dbReference>
<comment type="subcellular location">
    <subcellularLocation>
        <location evidence="2">Cytoplasm</location>
        <location evidence="2">Cytoskeleton</location>
        <location evidence="2">Cilium basal body</location>
    </subcellularLocation>
    <subcellularLocation>
        <location evidence="1">Cytoplasm</location>
        <location evidence="1">Cytoskeleton</location>
        <location evidence="1">Microtubule organizing center</location>
        <location evidence="1">Centrosome</location>
        <location evidence="1">Centriole</location>
    </subcellularLocation>
</comment>
<comment type="similarity">
    <text evidence="3">Belongs to the DZIP C2H2-type zinc-finger protein family.</text>
</comment>
<dbReference type="Pfam" id="PF25977">
    <property type="entry name" value="DZIP1"/>
    <property type="match status" value="1"/>
</dbReference>
<feature type="domain" description="C2H2-type" evidence="13">
    <location>
        <begin position="142"/>
        <end position="163"/>
    </location>
</feature>
<dbReference type="AlphaFoldDB" id="A0A9B2MQY9"/>
<evidence type="ECO:0000256" key="10">
    <source>
        <dbReference type="ARBA" id="ARBA00023273"/>
    </source>
</evidence>
<evidence type="ECO:0000256" key="8">
    <source>
        <dbReference type="ARBA" id="ARBA00023054"/>
    </source>
</evidence>
<evidence type="ECO:0000256" key="2">
    <source>
        <dbReference type="ARBA" id="ARBA00004120"/>
    </source>
</evidence>
<dbReference type="PROSITE" id="PS00028">
    <property type="entry name" value="ZINC_FINGER_C2H2_1"/>
    <property type="match status" value="1"/>
</dbReference>
<dbReference type="PANTHER" id="PTHR21502">
    <property type="entry name" value="ZINC FINGER PROTEIN DZIP1"/>
    <property type="match status" value="1"/>
</dbReference>
<dbReference type="InterPro" id="IPR032714">
    <property type="entry name" value="DZIP1_N"/>
</dbReference>
<keyword evidence="9" id="KW-0206">Cytoskeleton</keyword>
<dbReference type="GO" id="GO:0060271">
    <property type="term" value="P:cilium assembly"/>
    <property type="evidence" value="ECO:0007669"/>
    <property type="project" value="TreeGrafter"/>
</dbReference>
<organism evidence="14 15">
    <name type="scientific">Bombus terrestris</name>
    <name type="common">Buff-tailed bumblebee</name>
    <name type="synonym">Apis terrestris</name>
    <dbReference type="NCBI Taxonomy" id="30195"/>
    <lineage>
        <taxon>Eukaryota</taxon>
        <taxon>Metazoa</taxon>
        <taxon>Ecdysozoa</taxon>
        <taxon>Arthropoda</taxon>
        <taxon>Hexapoda</taxon>
        <taxon>Insecta</taxon>
        <taxon>Pterygota</taxon>
        <taxon>Neoptera</taxon>
        <taxon>Endopterygota</taxon>
        <taxon>Hymenoptera</taxon>
        <taxon>Apocrita</taxon>
        <taxon>Aculeata</taxon>
        <taxon>Apoidea</taxon>
        <taxon>Anthophila</taxon>
        <taxon>Apidae</taxon>
        <taxon>Bombus</taxon>
        <taxon>Bombus</taxon>
    </lineage>
</organism>
<dbReference type="GO" id="GO:0036064">
    <property type="term" value="C:ciliary basal body"/>
    <property type="evidence" value="ECO:0007669"/>
    <property type="project" value="TreeGrafter"/>
</dbReference>
<dbReference type="Proteomes" id="UP000835206">
    <property type="component" value="Chromosome 15"/>
</dbReference>
<dbReference type="RefSeq" id="XP_012172768.2">
    <property type="nucleotide sequence ID" value="XM_012317378.3"/>
</dbReference>
<dbReference type="GO" id="GO:0005737">
    <property type="term" value="C:cytoplasm"/>
    <property type="evidence" value="ECO:0007669"/>
    <property type="project" value="TreeGrafter"/>
</dbReference>
<gene>
    <name evidence="15" type="primary">LOC100647708</name>
</gene>
<dbReference type="GeneID" id="100647708"/>
<keyword evidence="8 11" id="KW-0175">Coiled coil</keyword>
<evidence type="ECO:0000256" key="3">
    <source>
        <dbReference type="ARBA" id="ARBA00009131"/>
    </source>
</evidence>
<protein>
    <submittedName>
        <fullName evidence="15">Cilium assembly protein DZIP1L isoform X2</fullName>
    </submittedName>
</protein>
<dbReference type="GO" id="GO:0008270">
    <property type="term" value="F:zinc ion binding"/>
    <property type="evidence" value="ECO:0007669"/>
    <property type="project" value="UniProtKB-KW"/>
</dbReference>
<feature type="coiled-coil region" evidence="11">
    <location>
        <begin position="107"/>
        <end position="141"/>
    </location>
</feature>
<evidence type="ECO:0000256" key="11">
    <source>
        <dbReference type="SAM" id="Coils"/>
    </source>
</evidence>
<keyword evidence="7" id="KW-0862">Zinc</keyword>
<feature type="compositionally biased region" description="Basic and acidic residues" evidence="12">
    <location>
        <begin position="915"/>
        <end position="927"/>
    </location>
</feature>
<evidence type="ECO:0000313" key="14">
    <source>
        <dbReference type="Proteomes" id="UP000835206"/>
    </source>
</evidence>
<feature type="compositionally biased region" description="Polar residues" evidence="12">
    <location>
        <begin position="1003"/>
        <end position="1013"/>
    </location>
</feature>
<keyword evidence="10" id="KW-0966">Cell projection</keyword>
<evidence type="ECO:0000256" key="7">
    <source>
        <dbReference type="ARBA" id="ARBA00022833"/>
    </source>
</evidence>
<name>A0A9B2MQY9_BOMTE</name>
<feature type="coiled-coil region" evidence="11">
    <location>
        <begin position="337"/>
        <end position="371"/>
    </location>
</feature>
<dbReference type="Pfam" id="PF13815">
    <property type="entry name" value="Dzip-like_N"/>
    <property type="match status" value="1"/>
</dbReference>
<dbReference type="InterPro" id="IPR013087">
    <property type="entry name" value="Znf_C2H2_type"/>
</dbReference>
<proteinExistence type="inferred from homology"/>
<feature type="compositionally biased region" description="Low complexity" evidence="12">
    <location>
        <begin position="905"/>
        <end position="914"/>
    </location>
</feature>
<evidence type="ECO:0000259" key="13">
    <source>
        <dbReference type="PROSITE" id="PS00028"/>
    </source>
</evidence>
<keyword evidence="14" id="KW-1185">Reference proteome</keyword>
<accession>A0A9B2MQY9</accession>
<reference evidence="15" key="1">
    <citation type="submission" date="2025-08" db="UniProtKB">
        <authorList>
            <consortium name="RefSeq"/>
        </authorList>
    </citation>
    <scope>IDENTIFICATION</scope>
</reference>
<keyword evidence="6" id="KW-0863">Zinc-finger</keyword>
<evidence type="ECO:0000256" key="6">
    <source>
        <dbReference type="ARBA" id="ARBA00022771"/>
    </source>
</evidence>
<dbReference type="CTD" id="22873"/>
<keyword evidence="4" id="KW-0963">Cytoplasm</keyword>
<dbReference type="InterPro" id="IPR051241">
    <property type="entry name" value="DZIP_RILPL"/>
</dbReference>
<feature type="region of interest" description="Disordered" evidence="12">
    <location>
        <begin position="1003"/>
        <end position="1023"/>
    </location>
</feature>